<dbReference type="InterPro" id="IPR003593">
    <property type="entry name" value="AAA+_ATPase"/>
</dbReference>
<feature type="region of interest" description="Disordered" evidence="5">
    <location>
        <begin position="320"/>
        <end position="359"/>
    </location>
</feature>
<dbReference type="InterPro" id="IPR017871">
    <property type="entry name" value="ABC_transporter-like_CS"/>
</dbReference>
<dbReference type="PROSITE" id="PS50893">
    <property type="entry name" value="ABC_TRANSPORTER_2"/>
    <property type="match status" value="1"/>
</dbReference>
<proteinExistence type="inferred from homology"/>
<dbReference type="SUPFAM" id="SSF52540">
    <property type="entry name" value="P-loop containing nucleoside triphosphate hydrolases"/>
    <property type="match status" value="1"/>
</dbReference>
<keyword evidence="2" id="KW-0813">Transport</keyword>
<evidence type="ECO:0000259" key="6">
    <source>
        <dbReference type="PROSITE" id="PS50893"/>
    </source>
</evidence>
<evidence type="ECO:0000313" key="7">
    <source>
        <dbReference type="EMBL" id="MBR7834454.1"/>
    </source>
</evidence>
<dbReference type="SMART" id="SM00382">
    <property type="entry name" value="AAA"/>
    <property type="match status" value="1"/>
</dbReference>
<evidence type="ECO:0000256" key="3">
    <source>
        <dbReference type="ARBA" id="ARBA00022741"/>
    </source>
</evidence>
<accession>A0A941EV30</accession>
<feature type="compositionally biased region" description="Low complexity" evidence="5">
    <location>
        <begin position="324"/>
        <end position="333"/>
    </location>
</feature>
<dbReference type="GO" id="GO:0005524">
    <property type="term" value="F:ATP binding"/>
    <property type="evidence" value="ECO:0007669"/>
    <property type="project" value="UniProtKB-KW"/>
</dbReference>
<keyword evidence="8" id="KW-1185">Reference proteome</keyword>
<feature type="domain" description="ABC transporter" evidence="6">
    <location>
        <begin position="2"/>
        <end position="227"/>
    </location>
</feature>
<protein>
    <submittedName>
        <fullName evidence="7">ATP-binding cassette domain-containing protein</fullName>
    </submittedName>
</protein>
<name>A0A941EV30_9ACTN</name>
<dbReference type="Pfam" id="PF00005">
    <property type="entry name" value="ABC_tran"/>
    <property type="match status" value="1"/>
</dbReference>
<gene>
    <name evidence="7" type="ORF">KDL01_14360</name>
</gene>
<keyword evidence="4 7" id="KW-0067">ATP-binding</keyword>
<dbReference type="Proteomes" id="UP000675781">
    <property type="component" value="Unassembled WGS sequence"/>
</dbReference>
<evidence type="ECO:0000256" key="4">
    <source>
        <dbReference type="ARBA" id="ARBA00022840"/>
    </source>
</evidence>
<reference evidence="7" key="1">
    <citation type="submission" date="2021-04" db="EMBL/GenBank/DDBJ databases">
        <title>Genome based classification of Actinospica acidithermotolerans sp. nov., an actinobacterium isolated from an Indonesian hot spring.</title>
        <authorList>
            <person name="Kusuma A.B."/>
            <person name="Putra K.E."/>
            <person name="Nafisah S."/>
            <person name="Loh J."/>
            <person name="Nouioui I."/>
            <person name="Goodfellow M."/>
        </authorList>
    </citation>
    <scope>NUCLEOTIDE SEQUENCE</scope>
    <source>
        <strain evidence="7">CSCA 57</strain>
    </source>
</reference>
<dbReference type="GO" id="GO:0016887">
    <property type="term" value="F:ATP hydrolysis activity"/>
    <property type="evidence" value="ECO:0007669"/>
    <property type="project" value="InterPro"/>
</dbReference>
<dbReference type="InterPro" id="IPR003439">
    <property type="entry name" value="ABC_transporter-like_ATP-bd"/>
</dbReference>
<dbReference type="PANTHER" id="PTHR43335:SF4">
    <property type="entry name" value="ABC TRANSPORTER, ATP-BINDING PROTEIN"/>
    <property type="match status" value="1"/>
</dbReference>
<evidence type="ECO:0000256" key="1">
    <source>
        <dbReference type="ARBA" id="ARBA00005417"/>
    </source>
</evidence>
<organism evidence="7 8">
    <name type="scientific">Actinospica durhamensis</name>
    <dbReference type="NCBI Taxonomy" id="1508375"/>
    <lineage>
        <taxon>Bacteria</taxon>
        <taxon>Bacillati</taxon>
        <taxon>Actinomycetota</taxon>
        <taxon>Actinomycetes</taxon>
        <taxon>Catenulisporales</taxon>
        <taxon>Actinospicaceae</taxon>
        <taxon>Actinospica</taxon>
    </lineage>
</organism>
<dbReference type="InterPro" id="IPR027417">
    <property type="entry name" value="P-loop_NTPase"/>
</dbReference>
<dbReference type="RefSeq" id="WP_212528974.1">
    <property type="nucleotide sequence ID" value="NZ_JAGSOG010000059.1"/>
</dbReference>
<dbReference type="AlphaFoldDB" id="A0A941EV30"/>
<dbReference type="EMBL" id="JAGSOG010000059">
    <property type="protein sequence ID" value="MBR7834454.1"/>
    <property type="molecule type" value="Genomic_DNA"/>
</dbReference>
<dbReference type="PANTHER" id="PTHR43335">
    <property type="entry name" value="ABC TRANSPORTER, ATP-BINDING PROTEIN"/>
    <property type="match status" value="1"/>
</dbReference>
<sequence length="359" mass="37911">MIEVIDLCKSYGPMLAVDEVGFTVRPGAVTAFVGPNGAGKSTVLRIALGLDTADSGSVLIQGRPYRLLDAPSRRVGALLDAGAIHPGQTGRTHLRILARAAALPPERVEQVLAQVGLEAVARDRVRTYSLGMRQRLGIAAALLGDPDVLILDEPTNGMDPEGIGWLENLLRSYAAAGRTVLMSSHHMSELEQVADRVVVIAAGRVVADADLGELVHGPGAPTMRVQTPDTAALRSAVAAAGGRCAAEDTETEEYAESDDADEWWDGAVDADDVAGFVDVHGLDRMELAELFLHARIRVLGLAPVRASLQDVYAELTADLGRHQSSGGELPEPSGSEDDRYAAGMIGRQSSRSSEEVAGR</sequence>
<evidence type="ECO:0000256" key="5">
    <source>
        <dbReference type="SAM" id="MobiDB-lite"/>
    </source>
</evidence>
<comment type="similarity">
    <text evidence="1">Belongs to the ABC transporter superfamily.</text>
</comment>
<evidence type="ECO:0000313" key="8">
    <source>
        <dbReference type="Proteomes" id="UP000675781"/>
    </source>
</evidence>
<dbReference type="Gene3D" id="3.40.50.300">
    <property type="entry name" value="P-loop containing nucleotide triphosphate hydrolases"/>
    <property type="match status" value="1"/>
</dbReference>
<dbReference type="PROSITE" id="PS00211">
    <property type="entry name" value="ABC_TRANSPORTER_1"/>
    <property type="match status" value="1"/>
</dbReference>
<comment type="caution">
    <text evidence="7">The sequence shown here is derived from an EMBL/GenBank/DDBJ whole genome shotgun (WGS) entry which is preliminary data.</text>
</comment>
<evidence type="ECO:0000256" key="2">
    <source>
        <dbReference type="ARBA" id="ARBA00022448"/>
    </source>
</evidence>
<keyword evidence="3" id="KW-0547">Nucleotide-binding</keyword>